<sequence>MKSVTMLYFAQLSAQAGCAEERWETDVSSLQELFAELKQQHTWTLSLNKVRFARNDAFCAADESFDDGDVLAIMPPMSGG</sequence>
<accession>A0A8J3GE40</accession>
<dbReference type="Gene3D" id="3.10.20.30">
    <property type="match status" value="1"/>
</dbReference>
<dbReference type="RefSeq" id="WP_189513708.1">
    <property type="nucleotide sequence ID" value="NZ_BMXG01000008.1"/>
</dbReference>
<reference evidence="4" key="2">
    <citation type="submission" date="2020-09" db="EMBL/GenBank/DDBJ databases">
        <authorList>
            <person name="Sun Q."/>
            <person name="Kim S."/>
        </authorList>
    </citation>
    <scope>NUCLEOTIDE SEQUENCE</scope>
    <source>
        <strain evidence="4">KCTC 12870</strain>
    </source>
</reference>
<dbReference type="CDD" id="cd00754">
    <property type="entry name" value="Ubl_MoaD"/>
    <property type="match status" value="1"/>
</dbReference>
<evidence type="ECO:0000313" key="5">
    <source>
        <dbReference type="Proteomes" id="UP000642829"/>
    </source>
</evidence>
<protein>
    <recommendedName>
        <fullName evidence="3">Molybdopterin synthase sulfur carrier subunit</fullName>
    </recommendedName>
</protein>
<dbReference type="PANTHER" id="PTHR33359:SF1">
    <property type="entry name" value="MOLYBDOPTERIN SYNTHASE SULFUR CARRIER SUBUNIT"/>
    <property type="match status" value="1"/>
</dbReference>
<dbReference type="EMBL" id="BMXG01000008">
    <property type="protein sequence ID" value="GHC00294.1"/>
    <property type="molecule type" value="Genomic_DNA"/>
</dbReference>
<dbReference type="InterPro" id="IPR012675">
    <property type="entry name" value="Beta-grasp_dom_sf"/>
</dbReference>
<dbReference type="InterPro" id="IPR003749">
    <property type="entry name" value="ThiS/MoaD-like"/>
</dbReference>
<organism evidence="4 5">
    <name type="scientific">Cerasicoccus arenae</name>
    <dbReference type="NCBI Taxonomy" id="424488"/>
    <lineage>
        <taxon>Bacteria</taxon>
        <taxon>Pseudomonadati</taxon>
        <taxon>Verrucomicrobiota</taxon>
        <taxon>Opitutia</taxon>
        <taxon>Puniceicoccales</taxon>
        <taxon>Cerasicoccaceae</taxon>
        <taxon>Cerasicoccus</taxon>
    </lineage>
</organism>
<keyword evidence="5" id="KW-1185">Reference proteome</keyword>
<dbReference type="AlphaFoldDB" id="A0A8J3GE40"/>
<dbReference type="InterPro" id="IPR016155">
    <property type="entry name" value="Mopterin_synth/thiamin_S_b"/>
</dbReference>
<evidence type="ECO:0000256" key="3">
    <source>
        <dbReference type="ARBA" id="ARBA00024247"/>
    </source>
</evidence>
<proteinExistence type="inferred from homology"/>
<evidence type="ECO:0000313" key="4">
    <source>
        <dbReference type="EMBL" id="GHC00294.1"/>
    </source>
</evidence>
<dbReference type="PANTHER" id="PTHR33359">
    <property type="entry name" value="MOLYBDOPTERIN SYNTHASE SULFUR CARRIER SUBUNIT"/>
    <property type="match status" value="1"/>
</dbReference>
<dbReference type="GO" id="GO:0006777">
    <property type="term" value="P:Mo-molybdopterin cofactor biosynthetic process"/>
    <property type="evidence" value="ECO:0007669"/>
    <property type="project" value="InterPro"/>
</dbReference>
<gene>
    <name evidence="4" type="ORF">GCM10007047_15730</name>
</gene>
<reference evidence="4" key="1">
    <citation type="journal article" date="2014" name="Int. J. Syst. Evol. Microbiol.">
        <title>Complete genome sequence of Corynebacterium casei LMG S-19264T (=DSM 44701T), isolated from a smear-ripened cheese.</title>
        <authorList>
            <consortium name="US DOE Joint Genome Institute (JGI-PGF)"/>
            <person name="Walter F."/>
            <person name="Albersmeier A."/>
            <person name="Kalinowski J."/>
            <person name="Ruckert C."/>
        </authorList>
    </citation>
    <scope>NUCLEOTIDE SEQUENCE</scope>
    <source>
        <strain evidence="4">KCTC 12870</strain>
    </source>
</reference>
<name>A0A8J3GE40_9BACT</name>
<dbReference type="InterPro" id="IPR044672">
    <property type="entry name" value="MOCS2A"/>
</dbReference>
<comment type="caution">
    <text evidence="4">The sequence shown here is derived from an EMBL/GenBank/DDBJ whole genome shotgun (WGS) entry which is preliminary data.</text>
</comment>
<comment type="similarity">
    <text evidence="2">Belongs to the MoaD family.</text>
</comment>
<dbReference type="Pfam" id="PF02597">
    <property type="entry name" value="ThiS"/>
    <property type="match status" value="1"/>
</dbReference>
<keyword evidence="1" id="KW-0547">Nucleotide-binding</keyword>
<evidence type="ECO:0000256" key="2">
    <source>
        <dbReference type="ARBA" id="ARBA00024200"/>
    </source>
</evidence>
<dbReference type="GO" id="GO:0000166">
    <property type="term" value="F:nucleotide binding"/>
    <property type="evidence" value="ECO:0007669"/>
    <property type="project" value="UniProtKB-KW"/>
</dbReference>
<dbReference type="GO" id="GO:1990133">
    <property type="term" value="C:molybdopterin adenylyltransferase complex"/>
    <property type="evidence" value="ECO:0007669"/>
    <property type="project" value="TreeGrafter"/>
</dbReference>
<dbReference type="Proteomes" id="UP000642829">
    <property type="component" value="Unassembled WGS sequence"/>
</dbReference>
<dbReference type="SUPFAM" id="SSF54285">
    <property type="entry name" value="MoaD/ThiS"/>
    <property type="match status" value="1"/>
</dbReference>
<evidence type="ECO:0000256" key="1">
    <source>
        <dbReference type="ARBA" id="ARBA00022741"/>
    </source>
</evidence>